<feature type="transmembrane region" description="Helical" evidence="1">
    <location>
        <begin position="84"/>
        <end position="105"/>
    </location>
</feature>
<comment type="caution">
    <text evidence="2">The sequence shown here is derived from an EMBL/GenBank/DDBJ whole genome shotgun (WGS) entry which is preliminary data.</text>
</comment>
<sequence>MLAFGSEAAHSAGGGIFSNPLITFLMVLLAIFIFLKFCGWAKSFELSGGFKKTVFILTAVGLVVFNVLYSMGNSAITAGNGWGTATIALLAAILWAFVFAFTLMAETK</sequence>
<keyword evidence="1" id="KW-0472">Membrane</keyword>
<protein>
    <submittedName>
        <fullName evidence="2">Uncharacterized protein</fullName>
    </submittedName>
</protein>
<feature type="transmembrane region" description="Helical" evidence="1">
    <location>
        <begin position="53"/>
        <end position="72"/>
    </location>
</feature>
<proteinExistence type="predicted"/>
<feature type="transmembrane region" description="Helical" evidence="1">
    <location>
        <begin position="20"/>
        <end position="41"/>
    </location>
</feature>
<evidence type="ECO:0000256" key="1">
    <source>
        <dbReference type="SAM" id="Phobius"/>
    </source>
</evidence>
<gene>
    <name evidence="2" type="ORF">ASZ90_017877</name>
</gene>
<organism evidence="2">
    <name type="scientific">hydrocarbon metagenome</name>
    <dbReference type="NCBI Taxonomy" id="938273"/>
    <lineage>
        <taxon>unclassified sequences</taxon>
        <taxon>metagenomes</taxon>
        <taxon>ecological metagenomes</taxon>
    </lineage>
</organism>
<accession>A0A0W8E7X9</accession>
<name>A0A0W8E7X9_9ZZZZ</name>
<keyword evidence="1" id="KW-1133">Transmembrane helix</keyword>
<evidence type="ECO:0000313" key="2">
    <source>
        <dbReference type="EMBL" id="KUG04738.1"/>
    </source>
</evidence>
<dbReference type="EMBL" id="LNQE01001842">
    <property type="protein sequence ID" value="KUG04738.1"/>
    <property type="molecule type" value="Genomic_DNA"/>
</dbReference>
<reference evidence="2" key="1">
    <citation type="journal article" date="2015" name="Proc. Natl. Acad. Sci. U.S.A.">
        <title>Networks of energetic and metabolic interactions define dynamics in microbial communities.</title>
        <authorList>
            <person name="Embree M."/>
            <person name="Liu J.K."/>
            <person name="Al-Bassam M.M."/>
            <person name="Zengler K."/>
        </authorList>
    </citation>
    <scope>NUCLEOTIDE SEQUENCE</scope>
</reference>
<dbReference type="AlphaFoldDB" id="A0A0W8E7X9"/>
<keyword evidence="1" id="KW-0812">Transmembrane</keyword>